<dbReference type="AlphaFoldDB" id="A0A7G1I394"/>
<dbReference type="InterPro" id="IPR024747">
    <property type="entry name" value="Pyridox_Oxase-rel"/>
</dbReference>
<keyword evidence="2" id="KW-1185">Reference proteome</keyword>
<name>A0A7G1I394_9BACT</name>
<accession>A0A7G1I394</accession>
<dbReference type="Gene3D" id="2.30.110.10">
    <property type="entry name" value="Electron Transport, Fmn-binding Protein, Chain A"/>
    <property type="match status" value="1"/>
</dbReference>
<dbReference type="KEGG" id="copr:Cop2CBH44_23800"/>
<dbReference type="EMBL" id="AP023322">
    <property type="protein sequence ID" value="BCI64027.1"/>
    <property type="molecule type" value="Genomic_DNA"/>
</dbReference>
<dbReference type="Proteomes" id="UP000594042">
    <property type="component" value="Chromosome"/>
</dbReference>
<dbReference type="PANTHER" id="PTHR34071">
    <property type="entry name" value="5-NITROIMIDAZOLE ANTIBIOTICS RESISTANCE PROTEIN, NIMA-FAMILY-RELATED PROTEIN-RELATED"/>
    <property type="match status" value="1"/>
</dbReference>
<evidence type="ECO:0000313" key="1">
    <source>
        <dbReference type="EMBL" id="BCI64027.1"/>
    </source>
</evidence>
<reference evidence="2" key="1">
    <citation type="submission" date="2020-07" db="EMBL/GenBank/DDBJ databases">
        <title>Complete genome sequencing of Coprobacter sp. strain 2CBH44.</title>
        <authorList>
            <person name="Sakamoto M."/>
            <person name="Murakami T."/>
            <person name="Mori H."/>
        </authorList>
    </citation>
    <scope>NUCLEOTIDE SEQUENCE [LARGE SCALE GENOMIC DNA]</scope>
    <source>
        <strain evidence="2">2CBH44</strain>
    </source>
</reference>
<gene>
    <name evidence="1" type="ORF">Cop2CBH44_23800</name>
</gene>
<evidence type="ECO:0000313" key="2">
    <source>
        <dbReference type="Proteomes" id="UP000594042"/>
    </source>
</evidence>
<dbReference type="SUPFAM" id="SSF50475">
    <property type="entry name" value="FMN-binding split barrel"/>
    <property type="match status" value="1"/>
</dbReference>
<organism evidence="1 2">
    <name type="scientific">Coprobacter secundus subsp. similis</name>
    <dbReference type="NCBI Taxonomy" id="2751153"/>
    <lineage>
        <taxon>Bacteria</taxon>
        <taxon>Pseudomonadati</taxon>
        <taxon>Bacteroidota</taxon>
        <taxon>Bacteroidia</taxon>
        <taxon>Bacteroidales</taxon>
        <taxon>Barnesiellaceae</taxon>
        <taxon>Coprobacter</taxon>
    </lineage>
</organism>
<dbReference type="InterPro" id="IPR012349">
    <property type="entry name" value="Split_barrel_FMN-bd"/>
</dbReference>
<dbReference type="RefSeq" id="WP_021931606.1">
    <property type="nucleotide sequence ID" value="NZ_AP023322.1"/>
</dbReference>
<proteinExistence type="predicted"/>
<dbReference type="PANTHER" id="PTHR34071:SF2">
    <property type="entry name" value="FLAVIN-NUCLEOTIDE-BINDING PROTEIN"/>
    <property type="match status" value="1"/>
</dbReference>
<protein>
    <submittedName>
        <fullName evidence="1">MFS transporter</fullName>
    </submittedName>
</protein>
<sequence>MKTFTIEEKSQIETIINQCKVCYLGMIDNDQSPYVVPMNFGYKNNIFYLHSGPDGKKIQLLNKNKKVCLTFNSGESLIYQHPNVACSYSMVSKSVICKGTIVFVENYDEKVEALNILMEHYTDKKFSYSAPAVNNVRILKLLPDEITCKSFGNSIRNRNF</sequence>
<dbReference type="Pfam" id="PF12900">
    <property type="entry name" value="Pyridox_ox_2"/>
    <property type="match status" value="1"/>
</dbReference>